<organism evidence="3 4">
    <name type="scientific">Anaeromicropila populeti</name>
    <dbReference type="NCBI Taxonomy" id="37658"/>
    <lineage>
        <taxon>Bacteria</taxon>
        <taxon>Bacillati</taxon>
        <taxon>Bacillota</taxon>
        <taxon>Clostridia</taxon>
        <taxon>Lachnospirales</taxon>
        <taxon>Lachnospiraceae</taxon>
        <taxon>Anaeromicropila</taxon>
    </lineage>
</organism>
<evidence type="ECO:0000313" key="4">
    <source>
        <dbReference type="Proteomes" id="UP000199659"/>
    </source>
</evidence>
<feature type="transmembrane region" description="Helical" evidence="1">
    <location>
        <begin position="67"/>
        <end position="88"/>
    </location>
</feature>
<gene>
    <name evidence="3" type="ORF">SAMN05661086_00194</name>
</gene>
<dbReference type="InterPro" id="IPR053150">
    <property type="entry name" value="Teicoplanin_resist-assoc"/>
</dbReference>
<keyword evidence="4" id="KW-1185">Reference proteome</keyword>
<reference evidence="3 4" key="1">
    <citation type="submission" date="2016-10" db="EMBL/GenBank/DDBJ databases">
        <authorList>
            <person name="de Groot N.N."/>
        </authorList>
    </citation>
    <scope>NUCLEOTIDE SEQUENCE [LARGE SCALE GENOMIC DNA]</scope>
    <source>
        <strain evidence="3 4">743A</strain>
    </source>
</reference>
<feature type="transmembrane region" description="Helical" evidence="1">
    <location>
        <begin position="12"/>
        <end position="30"/>
    </location>
</feature>
<name>A0A1I6HRY7_9FIRM</name>
<dbReference type="PANTHER" id="PTHR36834:SF1">
    <property type="entry name" value="INTEGRAL MEMBRANE PROTEIN"/>
    <property type="match status" value="1"/>
</dbReference>
<dbReference type="STRING" id="37658.SAMN05661086_00194"/>
<proteinExistence type="predicted"/>
<dbReference type="InterPro" id="IPR006976">
    <property type="entry name" value="VanZ-like"/>
</dbReference>
<evidence type="ECO:0000259" key="2">
    <source>
        <dbReference type="Pfam" id="PF04892"/>
    </source>
</evidence>
<accession>A0A1I6HRY7</accession>
<feature type="domain" description="VanZ-like" evidence="2">
    <location>
        <begin position="17"/>
        <end position="142"/>
    </location>
</feature>
<dbReference type="RefSeq" id="WP_177214483.1">
    <property type="nucleotide sequence ID" value="NZ_FOYZ01000001.1"/>
</dbReference>
<keyword evidence="1" id="KW-0472">Membrane</keyword>
<feature type="transmembrane region" description="Helical" evidence="1">
    <location>
        <begin position="95"/>
        <end position="114"/>
    </location>
</feature>
<keyword evidence="1" id="KW-1133">Transmembrane helix</keyword>
<protein>
    <submittedName>
        <fullName evidence="3">Glycopeptide antibiotics resistance protein</fullName>
    </submittedName>
</protein>
<keyword evidence="1" id="KW-0812">Transmembrane</keyword>
<dbReference type="EMBL" id="FOYZ01000001">
    <property type="protein sequence ID" value="SFR57040.1"/>
    <property type="molecule type" value="Genomic_DNA"/>
</dbReference>
<dbReference type="Pfam" id="PF04892">
    <property type="entry name" value="VanZ"/>
    <property type="match status" value="1"/>
</dbReference>
<feature type="transmembrane region" description="Helical" evidence="1">
    <location>
        <begin position="126"/>
        <end position="147"/>
    </location>
</feature>
<dbReference type="AlphaFoldDB" id="A0A1I6HRY7"/>
<dbReference type="Proteomes" id="UP000199659">
    <property type="component" value="Unassembled WGS sequence"/>
</dbReference>
<evidence type="ECO:0000313" key="3">
    <source>
        <dbReference type="EMBL" id="SFR57040.1"/>
    </source>
</evidence>
<evidence type="ECO:0000256" key="1">
    <source>
        <dbReference type="SAM" id="Phobius"/>
    </source>
</evidence>
<dbReference type="PANTHER" id="PTHR36834">
    <property type="entry name" value="MEMBRANE PROTEIN-RELATED"/>
    <property type="match status" value="1"/>
</dbReference>
<sequence length="156" mass="18203">MEKQNKIIIKNISRVLFVIYIITLLYFLFFSEGFNRSEITLEYRYNLEFLKEVKRSFWCLRAGNTSYFVINFLGNIAAFVPFGFAVPLIGKKKNFFYVLFLTIEFTIFVELLQLVLRVGSFDVDDIFLNTLGGILGYIIFFAAKLLFGKHEKGGRK</sequence>